<evidence type="ECO:0000256" key="1">
    <source>
        <dbReference type="SAM" id="MobiDB-lite"/>
    </source>
</evidence>
<dbReference type="InParanoid" id="A0A6P7HBT0"/>
<feature type="compositionally biased region" description="Basic residues" evidence="1">
    <location>
        <begin position="127"/>
        <end position="136"/>
    </location>
</feature>
<dbReference type="AlphaFoldDB" id="A0A6P7HBT0"/>
<dbReference type="RefSeq" id="XP_028155118.1">
    <property type="nucleotide sequence ID" value="XM_028299317.1"/>
</dbReference>
<feature type="compositionally biased region" description="Polar residues" evidence="1">
    <location>
        <begin position="139"/>
        <end position="150"/>
    </location>
</feature>
<evidence type="ECO:0000313" key="2">
    <source>
        <dbReference type="RefSeq" id="XP_028155118.1"/>
    </source>
</evidence>
<proteinExistence type="predicted"/>
<gene>
    <name evidence="2" type="primary">LOC114348839</name>
</gene>
<accession>A0A6P7HBT0</accession>
<organism evidence="2">
    <name type="scientific">Diabrotica virgifera virgifera</name>
    <name type="common">western corn rootworm</name>
    <dbReference type="NCBI Taxonomy" id="50390"/>
    <lineage>
        <taxon>Eukaryota</taxon>
        <taxon>Metazoa</taxon>
        <taxon>Ecdysozoa</taxon>
        <taxon>Arthropoda</taxon>
        <taxon>Hexapoda</taxon>
        <taxon>Insecta</taxon>
        <taxon>Pterygota</taxon>
        <taxon>Neoptera</taxon>
        <taxon>Endopterygota</taxon>
        <taxon>Coleoptera</taxon>
        <taxon>Polyphaga</taxon>
        <taxon>Cucujiformia</taxon>
        <taxon>Chrysomeloidea</taxon>
        <taxon>Chrysomelidae</taxon>
        <taxon>Galerucinae</taxon>
        <taxon>Diabroticina</taxon>
        <taxon>Diabroticites</taxon>
        <taxon>Diabrotica</taxon>
    </lineage>
</organism>
<feature type="region of interest" description="Disordered" evidence="1">
    <location>
        <begin position="87"/>
        <end position="150"/>
    </location>
</feature>
<reference evidence="2" key="1">
    <citation type="submission" date="2025-08" db="UniProtKB">
        <authorList>
            <consortium name="RefSeq"/>
        </authorList>
    </citation>
    <scope>IDENTIFICATION</scope>
    <source>
        <tissue evidence="2">Whole insect</tissue>
    </source>
</reference>
<protein>
    <submittedName>
        <fullName evidence="2">Uncharacterized protein LOC114348839</fullName>
    </submittedName>
</protein>
<name>A0A6P7HBT0_DIAVI</name>
<feature type="compositionally biased region" description="Basic and acidic residues" evidence="1">
    <location>
        <begin position="95"/>
        <end position="109"/>
    </location>
</feature>
<sequence>MKPHEKMKPHELITGHIDSNSPFDINIEQQILNNYISNHKEKMKILYSNINKSLQNVKEKVISKANENREELPETIPTKVFVRNKQYQSKTKNKYQAEEISKINKERKTAKIKTRHKNTAENIHFSNVKRPKRKPYKFSGTSQSDAQQSK</sequence>